<dbReference type="Gene3D" id="3.10.170.10">
    <property type="match status" value="1"/>
</dbReference>
<feature type="chain" id="PRO_5013382645" evidence="9">
    <location>
        <begin position="21"/>
        <end position="809"/>
    </location>
</feature>
<evidence type="ECO:0000313" key="14">
    <source>
        <dbReference type="EMBL" id="SHL69546.1"/>
    </source>
</evidence>
<evidence type="ECO:0000256" key="2">
    <source>
        <dbReference type="ARBA" id="ARBA00022670"/>
    </source>
</evidence>
<evidence type="ECO:0000256" key="8">
    <source>
        <dbReference type="PIRSR" id="PIRSR623612-1"/>
    </source>
</evidence>
<dbReference type="STRING" id="1419482.SAMN05444266_104435"/>
<dbReference type="Pfam" id="PF18962">
    <property type="entry name" value="Por_Secre_tail"/>
    <property type="match status" value="1"/>
</dbReference>
<protein>
    <submittedName>
        <fullName evidence="14">Por secretion system C-terminal sorting domain-containing protein</fullName>
    </submittedName>
</protein>
<reference evidence="14 15" key="1">
    <citation type="submission" date="2016-11" db="EMBL/GenBank/DDBJ databases">
        <authorList>
            <person name="Jaros S."/>
            <person name="Januszkiewicz K."/>
            <person name="Wedrychowicz H."/>
        </authorList>
    </citation>
    <scope>NUCLEOTIDE SEQUENCE [LARGE SCALE GENOMIC DNA]</scope>
    <source>
        <strain evidence="14 15">DSM 27406</strain>
    </source>
</reference>
<evidence type="ECO:0000259" key="10">
    <source>
        <dbReference type="Pfam" id="PF01447"/>
    </source>
</evidence>
<keyword evidence="4 9" id="KW-0732">Signal</keyword>
<dbReference type="InterPro" id="IPR001570">
    <property type="entry name" value="Peptidase_M4_C_domain"/>
</dbReference>
<dbReference type="InterPro" id="IPR027268">
    <property type="entry name" value="Peptidase_M4/M1_CTD_sf"/>
</dbReference>
<dbReference type="RefSeq" id="WP_073081165.1">
    <property type="nucleotide sequence ID" value="NZ_FRBL01000004.1"/>
</dbReference>
<keyword evidence="7" id="KW-0482">Metalloprotease</keyword>
<feature type="domain" description="Peptidase M4 C-terminal" evidence="11">
    <location>
        <begin position="388"/>
        <end position="544"/>
    </location>
</feature>
<dbReference type="Pfam" id="PF01447">
    <property type="entry name" value="Peptidase_M4"/>
    <property type="match status" value="1"/>
</dbReference>
<dbReference type="Gene3D" id="1.10.390.10">
    <property type="entry name" value="Neutral Protease Domain 2"/>
    <property type="match status" value="1"/>
</dbReference>
<dbReference type="InterPro" id="IPR050728">
    <property type="entry name" value="Zinc_Metalloprotease_M4"/>
</dbReference>
<organism evidence="14 15">
    <name type="scientific">Chitinophaga jiangningensis</name>
    <dbReference type="NCBI Taxonomy" id="1419482"/>
    <lineage>
        <taxon>Bacteria</taxon>
        <taxon>Pseudomonadati</taxon>
        <taxon>Bacteroidota</taxon>
        <taxon>Chitinophagia</taxon>
        <taxon>Chitinophagales</taxon>
        <taxon>Chitinophagaceae</taxon>
        <taxon>Chitinophaga</taxon>
    </lineage>
</organism>
<keyword evidence="2" id="KW-0645">Protease</keyword>
<feature type="domain" description="FTP" evidence="12">
    <location>
        <begin position="65"/>
        <end position="114"/>
    </location>
</feature>
<accession>A0A1M7CQL8</accession>
<dbReference type="InterPro" id="IPR013856">
    <property type="entry name" value="Peptidase_M4_domain"/>
</dbReference>
<evidence type="ECO:0000259" key="12">
    <source>
        <dbReference type="Pfam" id="PF07504"/>
    </source>
</evidence>
<dbReference type="Pfam" id="PF07504">
    <property type="entry name" value="FTP"/>
    <property type="match status" value="1"/>
</dbReference>
<keyword evidence="15" id="KW-1185">Reference proteome</keyword>
<dbReference type="PANTHER" id="PTHR33794">
    <property type="entry name" value="BACILLOLYSIN"/>
    <property type="match status" value="1"/>
</dbReference>
<sequence>MKMKITLLIFVLLAHVSLHAQQVVESDTSGSGRPRVIRFDPKQRPLRANEAPVFLRSALKLGPEDSLRLTRRIAEDNGRSHQYFNQYYKGYPVRGGSYAVHGRDGIIESVDGELVEIGKVSVDVRVDENAALANALSDIHAAKYGWQDEAVQARYREVERDPKATLYPKGSLIIFKDERQTKSFRLAWQFHIKALEPDLDLDVFVDAATGRILAKESRMLHVNVPGTVACLYWGTRNVTMDNNTPGNYRLREVRTTNGRTANIHTFDNHGSSSATNPGFTDFNGTTTSWTTPNAGHDVHWGAEMVFDYWATVRNRNSYDNLGGTLECFAHAGNIDNAGWDPTVRRAIFGDGDVKFKPVVSIDAVAHEIAHGITQSTCALNGTLEARMLNEGLSDIWASVVESWANACCDRWEIGEYIVKDYTCLRSMRNPNLKNNPDTYGGTYWDSDPFSAAAIHTNSTVFSHWFFLLSEGGSGTNDIGNSYRVTAQTMDVAANIVWRAQQFYLNANSGYSAARTAMISAATDLYGAGSCQVKAVQDAWYAVGVGAAGPSAPLVLTGPEGFCSTATYTCTGVPSGQTVTWSVNPTGVASMSISGNSVTLTKVSAGSFTLTASLPNCVNISKEVSTIPTMRLTSTMSGSCRDGGWQDWFISASPNMPLTNYVWTSTPGGSTSQINIYSPSSSTSWVAVKGGGGVNITAKNACNQTVNDGVTVYAPCPMTLFAVSPNPAVSSVSITPKQDGNMMKAAGTERALQIQVVSVFDQMGNRVKQQKFSNTGTAQLNISGLKQGMYYIEIEYNGTKERQPLIVGQK</sequence>
<dbReference type="EMBL" id="FRBL01000004">
    <property type="protein sequence ID" value="SHL69546.1"/>
    <property type="molecule type" value="Genomic_DNA"/>
</dbReference>
<evidence type="ECO:0000256" key="1">
    <source>
        <dbReference type="ARBA" id="ARBA00009388"/>
    </source>
</evidence>
<dbReference type="Gene3D" id="3.10.450.490">
    <property type="match status" value="1"/>
</dbReference>
<dbReference type="GO" id="GO:0046872">
    <property type="term" value="F:metal ion binding"/>
    <property type="evidence" value="ECO:0007669"/>
    <property type="project" value="UniProtKB-KW"/>
</dbReference>
<feature type="active site" evidence="8">
    <location>
        <position position="367"/>
    </location>
</feature>
<feature type="active site" description="Proton donor" evidence="8">
    <location>
        <position position="455"/>
    </location>
</feature>
<dbReference type="CDD" id="cd09597">
    <property type="entry name" value="M4_TLP"/>
    <property type="match status" value="1"/>
</dbReference>
<proteinExistence type="inferred from homology"/>
<evidence type="ECO:0000256" key="7">
    <source>
        <dbReference type="ARBA" id="ARBA00023049"/>
    </source>
</evidence>
<dbReference type="Pfam" id="PF02868">
    <property type="entry name" value="Peptidase_M4_C"/>
    <property type="match status" value="1"/>
</dbReference>
<evidence type="ECO:0000259" key="11">
    <source>
        <dbReference type="Pfam" id="PF02868"/>
    </source>
</evidence>
<evidence type="ECO:0000256" key="5">
    <source>
        <dbReference type="ARBA" id="ARBA00022801"/>
    </source>
</evidence>
<evidence type="ECO:0000256" key="9">
    <source>
        <dbReference type="SAM" id="SignalP"/>
    </source>
</evidence>
<dbReference type="NCBIfam" id="TIGR04183">
    <property type="entry name" value="Por_Secre_tail"/>
    <property type="match status" value="1"/>
</dbReference>
<evidence type="ECO:0000256" key="4">
    <source>
        <dbReference type="ARBA" id="ARBA00022729"/>
    </source>
</evidence>
<keyword evidence="6" id="KW-0862">Zinc</keyword>
<evidence type="ECO:0000256" key="6">
    <source>
        <dbReference type="ARBA" id="ARBA00022833"/>
    </source>
</evidence>
<feature type="domain" description="Secretion system C-terminal sorting" evidence="13">
    <location>
        <begin position="723"/>
        <end position="805"/>
    </location>
</feature>
<dbReference type="InterPro" id="IPR023612">
    <property type="entry name" value="Peptidase_M4"/>
</dbReference>
<comment type="similarity">
    <text evidence="1">Belongs to the peptidase M4 family.</text>
</comment>
<dbReference type="AlphaFoldDB" id="A0A1M7CQL8"/>
<dbReference type="PRINTS" id="PR00730">
    <property type="entry name" value="THERMOLYSIN"/>
</dbReference>
<dbReference type="SUPFAM" id="SSF55486">
    <property type="entry name" value="Metalloproteases ('zincins'), catalytic domain"/>
    <property type="match status" value="1"/>
</dbReference>
<dbReference type="InterPro" id="IPR011096">
    <property type="entry name" value="FTP_domain"/>
</dbReference>
<evidence type="ECO:0000256" key="3">
    <source>
        <dbReference type="ARBA" id="ARBA00022723"/>
    </source>
</evidence>
<dbReference type="Proteomes" id="UP000184420">
    <property type="component" value="Unassembled WGS sequence"/>
</dbReference>
<dbReference type="PANTHER" id="PTHR33794:SF1">
    <property type="entry name" value="BACILLOLYSIN"/>
    <property type="match status" value="1"/>
</dbReference>
<name>A0A1M7CQL8_9BACT</name>
<gene>
    <name evidence="14" type="ORF">SAMN05444266_104435</name>
</gene>
<keyword evidence="3" id="KW-0479">Metal-binding</keyword>
<evidence type="ECO:0000259" key="13">
    <source>
        <dbReference type="Pfam" id="PF18962"/>
    </source>
</evidence>
<dbReference type="GO" id="GO:0006508">
    <property type="term" value="P:proteolysis"/>
    <property type="evidence" value="ECO:0007669"/>
    <property type="project" value="UniProtKB-KW"/>
</dbReference>
<feature type="domain" description="Peptidase M4" evidence="10">
    <location>
        <begin position="232"/>
        <end position="374"/>
    </location>
</feature>
<keyword evidence="5" id="KW-0378">Hydrolase</keyword>
<dbReference type="GO" id="GO:0004222">
    <property type="term" value="F:metalloendopeptidase activity"/>
    <property type="evidence" value="ECO:0007669"/>
    <property type="project" value="InterPro"/>
</dbReference>
<feature type="signal peptide" evidence="9">
    <location>
        <begin position="1"/>
        <end position="20"/>
    </location>
</feature>
<dbReference type="InterPro" id="IPR026444">
    <property type="entry name" value="Secre_tail"/>
</dbReference>
<evidence type="ECO:0000313" key="15">
    <source>
        <dbReference type="Proteomes" id="UP000184420"/>
    </source>
</evidence>